<keyword evidence="2" id="KW-1185">Reference proteome</keyword>
<reference evidence="2" key="1">
    <citation type="submission" date="2013-09" db="EMBL/GenBank/DDBJ databases">
        <title>Corchorus olitorius genome sequencing.</title>
        <authorList>
            <person name="Alam M."/>
            <person name="Haque M.S."/>
            <person name="Islam M.S."/>
            <person name="Emdad E.M."/>
            <person name="Islam M.M."/>
            <person name="Ahmed B."/>
            <person name="Halim A."/>
            <person name="Hossen Q.M.M."/>
            <person name="Hossain M.Z."/>
            <person name="Ahmed R."/>
            <person name="Khan M.M."/>
            <person name="Islam R."/>
            <person name="Rashid M.M."/>
            <person name="Khan S.A."/>
            <person name="Rahman M.S."/>
            <person name="Alam M."/>
            <person name="Yahiya A.S."/>
            <person name="Khan M.S."/>
            <person name="Azam M.S."/>
            <person name="Haque T."/>
            <person name="Lashkar M.Z.H."/>
            <person name="Akhand A.I."/>
            <person name="Morshed G."/>
            <person name="Roy S."/>
            <person name="Uddin K.S."/>
            <person name="Rabeya T."/>
            <person name="Hossain A.S."/>
            <person name="Chowdhury A."/>
            <person name="Snigdha A.R."/>
            <person name="Mortoza M.S."/>
            <person name="Matin S.A."/>
            <person name="Hoque S.M.E."/>
            <person name="Islam M.K."/>
            <person name="Roy D.K."/>
            <person name="Haider R."/>
            <person name="Moosa M.M."/>
            <person name="Elias S.M."/>
            <person name="Hasan A.M."/>
            <person name="Jahan S."/>
            <person name="Shafiuddin M."/>
            <person name="Mahmood N."/>
            <person name="Shommy N.S."/>
        </authorList>
    </citation>
    <scope>NUCLEOTIDE SEQUENCE [LARGE SCALE GENOMIC DNA]</scope>
    <source>
        <strain evidence="2">cv. O-4</strain>
    </source>
</reference>
<protein>
    <submittedName>
        <fullName evidence="1">Protein transport protein SEC31-like isoform 1</fullName>
    </submittedName>
</protein>
<dbReference type="STRING" id="93759.A0A1R3K5A6"/>
<gene>
    <name evidence="1" type="ORF">COLO4_11232</name>
</gene>
<accession>A0A1R3K5A6</accession>
<comment type="caution">
    <text evidence="1">The sequence shown here is derived from an EMBL/GenBank/DDBJ whole genome shotgun (WGS) entry which is preliminary data.</text>
</comment>
<dbReference type="InterPro" id="IPR015943">
    <property type="entry name" value="WD40/YVTN_repeat-like_dom_sf"/>
</dbReference>
<proteinExistence type="predicted"/>
<dbReference type="Gene3D" id="2.130.10.10">
    <property type="entry name" value="YVTN repeat-like/Quinoprotein amine dehydrogenase"/>
    <property type="match status" value="1"/>
</dbReference>
<dbReference type="PANTHER" id="PTHR46265">
    <property type="entry name" value="RHO GTPASE-ACTIVATING PROTEIN 7"/>
    <property type="match status" value="1"/>
</dbReference>
<name>A0A1R3K5A6_9ROSI</name>
<evidence type="ECO:0000313" key="1">
    <source>
        <dbReference type="EMBL" id="OMP02275.1"/>
    </source>
</evidence>
<dbReference type="PANTHER" id="PTHR46265:SF2">
    <property type="entry name" value="RHO GTPASE-ACTIVATING PROTEIN 7"/>
    <property type="match status" value="1"/>
</dbReference>
<dbReference type="Gene3D" id="1.25.40.1030">
    <property type="match status" value="1"/>
</dbReference>
<dbReference type="AlphaFoldDB" id="A0A1R3K5A6"/>
<dbReference type="OrthoDB" id="542917at2759"/>
<evidence type="ECO:0000313" key="2">
    <source>
        <dbReference type="Proteomes" id="UP000187203"/>
    </source>
</evidence>
<dbReference type="EMBL" id="AWUE01014658">
    <property type="protein sequence ID" value="OMP02275.1"/>
    <property type="molecule type" value="Genomic_DNA"/>
</dbReference>
<organism evidence="1 2">
    <name type="scientific">Corchorus olitorius</name>
    <dbReference type="NCBI Taxonomy" id="93759"/>
    <lineage>
        <taxon>Eukaryota</taxon>
        <taxon>Viridiplantae</taxon>
        <taxon>Streptophyta</taxon>
        <taxon>Embryophyta</taxon>
        <taxon>Tracheophyta</taxon>
        <taxon>Spermatophyta</taxon>
        <taxon>Magnoliopsida</taxon>
        <taxon>eudicotyledons</taxon>
        <taxon>Gunneridae</taxon>
        <taxon>Pentapetalae</taxon>
        <taxon>rosids</taxon>
        <taxon>malvids</taxon>
        <taxon>Malvales</taxon>
        <taxon>Malvaceae</taxon>
        <taxon>Grewioideae</taxon>
        <taxon>Apeibeae</taxon>
        <taxon>Corchorus</taxon>
    </lineage>
</organism>
<dbReference type="InterPro" id="IPR052799">
    <property type="entry name" value="Rho_GAP_Regulators"/>
</dbReference>
<dbReference type="Proteomes" id="UP000187203">
    <property type="component" value="Unassembled WGS sequence"/>
</dbReference>
<sequence length="375" mass="41178">MDRRKFAQRSKRVKSVDLHLTEPWILASLYSGSVCIWNYQLQVPVAVIVISSFDVIFHRINTILSKNMKGNGNQLPDALSFFDEAFLALTKDNSHGADITAQATICAQYKIAVTLLQNGLAHLEPNQLPDVLSFFDEAFLALAMYNSHGANKTAQATICAQYKIAVTLLQSFSMVACMAPLPLRSLLAGDCEIENDFDVGGDGSLRMLQAAAAANLAQAIVITLLEECDKIFGHLEFGCTCKASHFLPLKASEILEGNTCTHLYIEIWSRFLTTEHDKKSYVDLLQDLMEKTIVLALATDQKPFSASLCKLGEKYTEILAIQGLLTAAMEYLKLLGSDELSPELAILRDELSPELAILKDCIAVSTESGMCLGDE</sequence>